<sequence length="81" mass="9785">MWEILKARDSGHLVLTPIFWTEDTKVIRYEKNNIKYVEISEHQGLDSEIYIPHMYYIILREENGNYKVDDIRRVIDESVNQ</sequence>
<organism evidence="1 2">
    <name type="scientific">Psychrobacillus soli</name>
    <dbReference type="NCBI Taxonomy" id="1543965"/>
    <lineage>
        <taxon>Bacteria</taxon>
        <taxon>Bacillati</taxon>
        <taxon>Bacillota</taxon>
        <taxon>Bacilli</taxon>
        <taxon>Bacillales</taxon>
        <taxon>Bacillaceae</taxon>
        <taxon>Psychrobacillus</taxon>
    </lineage>
</organism>
<dbReference type="Proteomes" id="UP000318937">
    <property type="component" value="Unassembled WGS sequence"/>
</dbReference>
<keyword evidence="2" id="KW-1185">Reference proteome</keyword>
<gene>
    <name evidence="1" type="ORF">FG383_13610</name>
</gene>
<dbReference type="AlphaFoldDB" id="A0A544T4G1"/>
<accession>A0A544T4G1</accession>
<comment type="caution">
    <text evidence="1">The sequence shown here is derived from an EMBL/GenBank/DDBJ whole genome shotgun (WGS) entry which is preliminary data.</text>
</comment>
<evidence type="ECO:0000313" key="2">
    <source>
        <dbReference type="Proteomes" id="UP000318937"/>
    </source>
</evidence>
<reference evidence="1 2" key="1">
    <citation type="submission" date="2019-05" db="EMBL/GenBank/DDBJ databases">
        <title>Psychrobacillus vulpis sp. nov., a new species isolated from feces of a red fox that inhabits in The Tablas de Daimiel Natural Park, Albacete, Spain.</title>
        <authorList>
            <person name="Rodriguez M."/>
            <person name="Reina J.C."/>
            <person name="Bejar V."/>
            <person name="Llamas I."/>
        </authorList>
    </citation>
    <scope>NUCLEOTIDE SEQUENCE [LARGE SCALE GENOMIC DNA]</scope>
    <source>
        <strain evidence="1 2">NHI-2</strain>
    </source>
</reference>
<dbReference type="RefSeq" id="WP_142607939.1">
    <property type="nucleotide sequence ID" value="NZ_VDGG01000028.1"/>
</dbReference>
<proteinExistence type="predicted"/>
<dbReference type="EMBL" id="VDGG01000028">
    <property type="protein sequence ID" value="TQR12306.1"/>
    <property type="molecule type" value="Genomic_DNA"/>
</dbReference>
<evidence type="ECO:0000313" key="1">
    <source>
        <dbReference type="EMBL" id="TQR12306.1"/>
    </source>
</evidence>
<protein>
    <submittedName>
        <fullName evidence="1">Uncharacterized protein</fullName>
    </submittedName>
</protein>
<name>A0A544T4G1_9BACI</name>